<accession>A0A9D2I4V5</accession>
<name>A0A9D2I4V5_9FIRM</name>
<gene>
    <name evidence="1" type="ORF">H9717_02070</name>
</gene>
<proteinExistence type="predicted"/>
<organism evidence="1 2">
    <name type="scientific">Candidatus Eisenbergiella merdipullorum</name>
    <dbReference type="NCBI Taxonomy" id="2838553"/>
    <lineage>
        <taxon>Bacteria</taxon>
        <taxon>Bacillati</taxon>
        <taxon>Bacillota</taxon>
        <taxon>Clostridia</taxon>
        <taxon>Lachnospirales</taxon>
        <taxon>Lachnospiraceae</taxon>
        <taxon>Eisenbergiella</taxon>
    </lineage>
</organism>
<reference evidence="1" key="2">
    <citation type="submission" date="2021-04" db="EMBL/GenBank/DDBJ databases">
        <authorList>
            <person name="Gilroy R."/>
        </authorList>
    </citation>
    <scope>NUCLEOTIDE SEQUENCE</scope>
    <source>
        <strain evidence="1">CHK179-7159</strain>
    </source>
</reference>
<comment type="caution">
    <text evidence="1">The sequence shown here is derived from an EMBL/GenBank/DDBJ whole genome shotgun (WGS) entry which is preliminary data.</text>
</comment>
<dbReference type="EMBL" id="DWYY01000026">
    <property type="protein sequence ID" value="HJA91899.1"/>
    <property type="molecule type" value="Genomic_DNA"/>
</dbReference>
<dbReference type="Proteomes" id="UP000886858">
    <property type="component" value="Unassembled WGS sequence"/>
</dbReference>
<reference evidence="1" key="1">
    <citation type="journal article" date="2021" name="PeerJ">
        <title>Extensive microbial diversity within the chicken gut microbiome revealed by metagenomics and culture.</title>
        <authorList>
            <person name="Gilroy R."/>
            <person name="Ravi A."/>
            <person name="Getino M."/>
            <person name="Pursley I."/>
            <person name="Horton D.L."/>
            <person name="Alikhan N.F."/>
            <person name="Baker D."/>
            <person name="Gharbi K."/>
            <person name="Hall N."/>
            <person name="Watson M."/>
            <person name="Adriaenssens E.M."/>
            <person name="Foster-Nyarko E."/>
            <person name="Jarju S."/>
            <person name="Secka A."/>
            <person name="Antonio M."/>
            <person name="Oren A."/>
            <person name="Chaudhuri R.R."/>
            <person name="La Ragione R."/>
            <person name="Hildebrand F."/>
            <person name="Pallen M.J."/>
        </authorList>
    </citation>
    <scope>NUCLEOTIDE SEQUENCE</scope>
    <source>
        <strain evidence="1">CHK179-7159</strain>
    </source>
</reference>
<evidence type="ECO:0000313" key="1">
    <source>
        <dbReference type="EMBL" id="HJA91899.1"/>
    </source>
</evidence>
<protein>
    <submittedName>
        <fullName evidence="1">Uncharacterized protein</fullName>
    </submittedName>
</protein>
<evidence type="ECO:0000313" key="2">
    <source>
        <dbReference type="Proteomes" id="UP000886858"/>
    </source>
</evidence>
<dbReference type="AlphaFoldDB" id="A0A9D2I4V5"/>
<sequence>MAITYNDGLEIDDGIRLVSVNNGAAIASINSRDATLPDRFTAFLNWFQESGEALDKEDPTKKKADESITLNDWKPWLEKRVALCEKACEQVDAMFGEGLCRKAFQCDVPDESTIMELIDGLIPFVNRAFEERGKRIAVKYDKKRKGGRTQRGKAELIADYKAEHGE</sequence>